<comment type="caution">
    <text evidence="3">The sequence shown here is derived from an EMBL/GenBank/DDBJ whole genome shotgun (WGS) entry which is preliminary data.</text>
</comment>
<evidence type="ECO:0000256" key="1">
    <source>
        <dbReference type="SAM" id="Phobius"/>
    </source>
</evidence>
<dbReference type="PANTHER" id="PTHR36330">
    <property type="entry name" value="LIPASE/LIPOOXYGENASE, PLAT/LH2 FAMILY PROTEIN"/>
    <property type="match status" value="1"/>
</dbReference>
<gene>
    <name evidence="3" type="ORF">C1H46_012372</name>
</gene>
<dbReference type="EMBL" id="VIEB01000184">
    <property type="protein sequence ID" value="TQE02053.1"/>
    <property type="molecule type" value="Genomic_DNA"/>
</dbReference>
<keyword evidence="4" id="KW-1185">Reference proteome</keyword>
<name>A0A540MUZ2_MALBA</name>
<evidence type="ECO:0000313" key="3">
    <source>
        <dbReference type="EMBL" id="TQE02053.1"/>
    </source>
</evidence>
<feature type="transmembrane region" description="Helical" evidence="1">
    <location>
        <begin position="178"/>
        <end position="197"/>
    </location>
</feature>
<reference evidence="3 4" key="1">
    <citation type="journal article" date="2019" name="G3 (Bethesda)">
        <title>Sequencing of a Wild Apple (Malus baccata) Genome Unravels the Differences Between Cultivated and Wild Apple Species Regarding Disease Resistance and Cold Tolerance.</title>
        <authorList>
            <person name="Chen X."/>
        </authorList>
    </citation>
    <scope>NUCLEOTIDE SEQUENCE [LARGE SCALE GENOMIC DNA]</scope>
    <source>
        <strain evidence="4">cv. Shandingzi</strain>
        <tissue evidence="3">Leaves</tissue>
    </source>
</reference>
<evidence type="ECO:0000259" key="2">
    <source>
        <dbReference type="Pfam" id="PF24938"/>
    </source>
</evidence>
<dbReference type="STRING" id="106549.A0A540MUZ2"/>
<dbReference type="InterPro" id="IPR056657">
    <property type="entry name" value="DUF7755"/>
</dbReference>
<feature type="transmembrane region" description="Helical" evidence="1">
    <location>
        <begin position="146"/>
        <end position="166"/>
    </location>
</feature>
<dbReference type="AlphaFoldDB" id="A0A540MUZ2"/>
<protein>
    <recommendedName>
        <fullName evidence="2">DUF7755 domain-containing protein</fullName>
    </recommendedName>
</protein>
<dbReference type="Pfam" id="PF24938">
    <property type="entry name" value="DUF7755"/>
    <property type="match status" value="1"/>
</dbReference>
<accession>A0A540MUZ2</accession>
<keyword evidence="1" id="KW-0812">Transmembrane</keyword>
<dbReference type="Proteomes" id="UP000315295">
    <property type="component" value="Unassembled WGS sequence"/>
</dbReference>
<keyword evidence="1" id="KW-1133">Transmembrane helix</keyword>
<proteinExistence type="predicted"/>
<organism evidence="3 4">
    <name type="scientific">Malus baccata</name>
    <name type="common">Siberian crab apple</name>
    <name type="synonym">Pyrus baccata</name>
    <dbReference type="NCBI Taxonomy" id="106549"/>
    <lineage>
        <taxon>Eukaryota</taxon>
        <taxon>Viridiplantae</taxon>
        <taxon>Streptophyta</taxon>
        <taxon>Embryophyta</taxon>
        <taxon>Tracheophyta</taxon>
        <taxon>Spermatophyta</taxon>
        <taxon>Magnoliopsida</taxon>
        <taxon>eudicotyledons</taxon>
        <taxon>Gunneridae</taxon>
        <taxon>Pentapetalae</taxon>
        <taxon>rosids</taxon>
        <taxon>fabids</taxon>
        <taxon>Rosales</taxon>
        <taxon>Rosaceae</taxon>
        <taxon>Amygdaloideae</taxon>
        <taxon>Maleae</taxon>
        <taxon>Malus</taxon>
    </lineage>
</organism>
<evidence type="ECO:0000313" key="4">
    <source>
        <dbReference type="Proteomes" id="UP000315295"/>
    </source>
</evidence>
<sequence length="199" mass="21911">MVTQYYRGYRRVLSVVTDHATDSKDGVLHFQRGSVDQFTFEGTKLGKIEAVWISLESCQWRLGSVCLTVICGRQSSLEEKDENKLQYTGFSYNFEAEDILLGEGSDSSMVKLRPYLVTKLSGLDPVTIFTKCLPESSLPLRRGSKVPIFVLALAIGFTLLTVKYGSGDVPIVFTPKELIAGMIGFLACKVSVVLAAVKP</sequence>
<dbReference type="PANTHER" id="PTHR36330:SF2">
    <property type="entry name" value="LIPASE_LIPOOXYGENASE, PLAT_LH2 FAMILY PROTEIN"/>
    <property type="match status" value="1"/>
</dbReference>
<keyword evidence="1" id="KW-0472">Membrane</keyword>
<feature type="domain" description="DUF7755" evidence="2">
    <location>
        <begin position="17"/>
        <end position="118"/>
    </location>
</feature>